<dbReference type="InterPro" id="IPR050054">
    <property type="entry name" value="UPRTase/APRTase"/>
</dbReference>
<dbReference type="SUPFAM" id="SSF53271">
    <property type="entry name" value="PRTase-like"/>
    <property type="match status" value="1"/>
</dbReference>
<dbReference type="PATRIC" id="fig|1410657.5.peg.816"/>
<evidence type="ECO:0000256" key="4">
    <source>
        <dbReference type="ARBA" id="ARBA00004659"/>
    </source>
</evidence>
<dbReference type="InterPro" id="IPR005764">
    <property type="entry name" value="Ade_phspho_trans"/>
</dbReference>
<dbReference type="NCBIfam" id="NF002636">
    <property type="entry name" value="PRK02304.1-5"/>
    <property type="match status" value="1"/>
</dbReference>
<evidence type="ECO:0000256" key="11">
    <source>
        <dbReference type="ARBA" id="ARBA00022726"/>
    </source>
</evidence>
<dbReference type="EC" id="2.4.2.7" evidence="7 12"/>
<dbReference type="InterPro" id="IPR000836">
    <property type="entry name" value="PRTase_dom"/>
</dbReference>
<reference evidence="14 15" key="1">
    <citation type="journal article" date="2015" name="Genome Announc.">
        <title>Expanding the biotechnology potential of lactobacilli through comparative genomics of 213 strains and associated genera.</title>
        <authorList>
            <person name="Sun Z."/>
            <person name="Harris H.M."/>
            <person name="McCann A."/>
            <person name="Guo C."/>
            <person name="Argimon S."/>
            <person name="Zhang W."/>
            <person name="Yang X."/>
            <person name="Jeffery I.B."/>
            <person name="Cooney J.C."/>
            <person name="Kagawa T.F."/>
            <person name="Liu W."/>
            <person name="Song Y."/>
            <person name="Salvetti E."/>
            <person name="Wrobel A."/>
            <person name="Rasinkangas P."/>
            <person name="Parkhill J."/>
            <person name="Rea M.C."/>
            <person name="O'Sullivan O."/>
            <person name="Ritari J."/>
            <person name="Douillard F.P."/>
            <person name="Paul Ross R."/>
            <person name="Yang R."/>
            <person name="Briner A.E."/>
            <person name="Felis G.E."/>
            <person name="de Vos W.M."/>
            <person name="Barrangou R."/>
            <person name="Klaenhammer T.R."/>
            <person name="Caufield P.W."/>
            <person name="Cui Y."/>
            <person name="Zhang H."/>
            <person name="O'Toole P.W."/>
        </authorList>
    </citation>
    <scope>NUCLEOTIDE SEQUENCE [LARGE SCALE GENOMIC DNA]</scope>
    <source>
        <strain evidence="14 15">DSM 20405</strain>
    </source>
</reference>
<dbReference type="CDD" id="cd06223">
    <property type="entry name" value="PRTases_typeI"/>
    <property type="match status" value="1"/>
</dbReference>
<dbReference type="AlphaFoldDB" id="A0A0R2HE51"/>
<dbReference type="InterPro" id="IPR029057">
    <property type="entry name" value="PRTase-like"/>
</dbReference>
<evidence type="ECO:0000256" key="5">
    <source>
        <dbReference type="ARBA" id="ARBA00008391"/>
    </source>
</evidence>
<name>A0A0R2HE51_9FIRM</name>
<evidence type="ECO:0000256" key="6">
    <source>
        <dbReference type="ARBA" id="ARBA00011738"/>
    </source>
</evidence>
<feature type="domain" description="Phosphoribosyltransferase" evidence="13">
    <location>
        <begin position="49"/>
        <end position="178"/>
    </location>
</feature>
<proteinExistence type="inferred from homology"/>
<evidence type="ECO:0000256" key="12">
    <source>
        <dbReference type="HAMAP-Rule" id="MF_00004"/>
    </source>
</evidence>
<evidence type="ECO:0000313" key="15">
    <source>
        <dbReference type="Proteomes" id="UP000051841"/>
    </source>
</evidence>
<organism evidence="14 15">
    <name type="scientific">Kandleria vitulina DSM 20405</name>
    <dbReference type="NCBI Taxonomy" id="1410657"/>
    <lineage>
        <taxon>Bacteria</taxon>
        <taxon>Bacillati</taxon>
        <taxon>Bacillota</taxon>
        <taxon>Erysipelotrichia</taxon>
        <taxon>Erysipelotrichales</taxon>
        <taxon>Coprobacillaceae</taxon>
        <taxon>Kandleria</taxon>
    </lineage>
</organism>
<protein>
    <recommendedName>
        <fullName evidence="7 12">Adenine phosphoribosyltransferase</fullName>
        <shortName evidence="12">APRT</shortName>
        <ecNumber evidence="7 12">2.4.2.7</ecNumber>
    </recommendedName>
</protein>
<dbReference type="NCBIfam" id="TIGR01090">
    <property type="entry name" value="apt"/>
    <property type="match status" value="1"/>
</dbReference>
<evidence type="ECO:0000256" key="7">
    <source>
        <dbReference type="ARBA" id="ARBA00011893"/>
    </source>
</evidence>
<evidence type="ECO:0000313" key="14">
    <source>
        <dbReference type="EMBL" id="KRN51313.1"/>
    </source>
</evidence>
<comment type="similarity">
    <text evidence="5 12">Belongs to the purine/pyrimidine phosphoribosyltransferase family.</text>
</comment>
<accession>A0A0R2HE51</accession>
<dbReference type="GO" id="GO:0016208">
    <property type="term" value="F:AMP binding"/>
    <property type="evidence" value="ECO:0007669"/>
    <property type="project" value="TreeGrafter"/>
</dbReference>
<keyword evidence="15" id="KW-1185">Reference proteome</keyword>
<comment type="subcellular location">
    <subcellularLocation>
        <location evidence="3 12">Cytoplasm</location>
    </subcellularLocation>
</comment>
<dbReference type="GO" id="GO:0005737">
    <property type="term" value="C:cytoplasm"/>
    <property type="evidence" value="ECO:0007669"/>
    <property type="project" value="UniProtKB-SubCell"/>
</dbReference>
<comment type="function">
    <text evidence="2 12">Catalyzes a salvage reaction resulting in the formation of AMP, that is energically less costly than de novo synthesis.</text>
</comment>
<sequence>MCSVQEERFMDLEKYIAAIPGFPKEGIIFRDITPMLQDPEAFKETINVIVNYAKDKNVDVVVGPEARGFFFGCPAAIALGAGFVPVRKPGKLPRETISKKYDLEYGSNEIHMHKDSIKKGQRVLIVDDLLATGGTIEATIELIEQMGGIVAGIAFVVELKDLNAAEHLRAKGYDVFSIVTY</sequence>
<dbReference type="NCBIfam" id="NF002634">
    <property type="entry name" value="PRK02304.1-3"/>
    <property type="match status" value="1"/>
</dbReference>
<keyword evidence="8 12" id="KW-0963">Cytoplasm</keyword>
<comment type="caution">
    <text evidence="14">The sequence shown here is derived from an EMBL/GenBank/DDBJ whole genome shotgun (WGS) entry which is preliminary data.</text>
</comment>
<dbReference type="GO" id="GO:0006168">
    <property type="term" value="P:adenine salvage"/>
    <property type="evidence" value="ECO:0007669"/>
    <property type="project" value="InterPro"/>
</dbReference>
<dbReference type="PANTHER" id="PTHR32315">
    <property type="entry name" value="ADENINE PHOSPHORIBOSYLTRANSFERASE"/>
    <property type="match status" value="1"/>
</dbReference>
<keyword evidence="10 12" id="KW-0808">Transferase</keyword>
<evidence type="ECO:0000256" key="2">
    <source>
        <dbReference type="ARBA" id="ARBA00003968"/>
    </source>
</evidence>
<dbReference type="GO" id="GO:0006166">
    <property type="term" value="P:purine ribonucleoside salvage"/>
    <property type="evidence" value="ECO:0007669"/>
    <property type="project" value="UniProtKB-UniRule"/>
</dbReference>
<evidence type="ECO:0000259" key="13">
    <source>
        <dbReference type="Pfam" id="PF00156"/>
    </source>
</evidence>
<dbReference type="Gene3D" id="3.40.50.2020">
    <property type="match status" value="1"/>
</dbReference>
<dbReference type="HAMAP" id="MF_00004">
    <property type="entry name" value="Aden_phosphoribosyltr"/>
    <property type="match status" value="1"/>
</dbReference>
<dbReference type="FunFam" id="3.40.50.2020:FF:000004">
    <property type="entry name" value="Adenine phosphoribosyltransferase"/>
    <property type="match status" value="1"/>
</dbReference>
<dbReference type="GO" id="GO:0002055">
    <property type="term" value="F:adenine binding"/>
    <property type="evidence" value="ECO:0007669"/>
    <property type="project" value="TreeGrafter"/>
</dbReference>
<keyword evidence="11 12" id="KW-0660">Purine salvage</keyword>
<dbReference type="Pfam" id="PF00156">
    <property type="entry name" value="Pribosyltran"/>
    <property type="match status" value="1"/>
</dbReference>
<dbReference type="Proteomes" id="UP000051841">
    <property type="component" value="Unassembled WGS sequence"/>
</dbReference>
<comment type="subunit">
    <text evidence="6 12">Homodimer.</text>
</comment>
<evidence type="ECO:0000256" key="1">
    <source>
        <dbReference type="ARBA" id="ARBA00000868"/>
    </source>
</evidence>
<keyword evidence="9 12" id="KW-0328">Glycosyltransferase</keyword>
<evidence type="ECO:0000256" key="8">
    <source>
        <dbReference type="ARBA" id="ARBA00022490"/>
    </source>
</evidence>
<dbReference type="NCBIfam" id="NF002633">
    <property type="entry name" value="PRK02304.1-2"/>
    <property type="match status" value="1"/>
</dbReference>
<dbReference type="GO" id="GO:0044209">
    <property type="term" value="P:AMP salvage"/>
    <property type="evidence" value="ECO:0007669"/>
    <property type="project" value="UniProtKB-UniRule"/>
</dbReference>
<comment type="catalytic activity">
    <reaction evidence="1 12">
        <text>AMP + diphosphate = 5-phospho-alpha-D-ribose 1-diphosphate + adenine</text>
        <dbReference type="Rhea" id="RHEA:16609"/>
        <dbReference type="ChEBI" id="CHEBI:16708"/>
        <dbReference type="ChEBI" id="CHEBI:33019"/>
        <dbReference type="ChEBI" id="CHEBI:58017"/>
        <dbReference type="ChEBI" id="CHEBI:456215"/>
        <dbReference type="EC" id="2.4.2.7"/>
    </reaction>
</comment>
<evidence type="ECO:0000256" key="3">
    <source>
        <dbReference type="ARBA" id="ARBA00004496"/>
    </source>
</evidence>
<gene>
    <name evidence="12" type="primary">apt</name>
    <name evidence="14" type="ORF">IV49_GL000782</name>
</gene>
<comment type="pathway">
    <text evidence="4 12">Purine metabolism; AMP biosynthesis via salvage pathway; AMP from adenine: step 1/1.</text>
</comment>
<dbReference type="PANTHER" id="PTHR32315:SF3">
    <property type="entry name" value="ADENINE PHOSPHORIBOSYLTRANSFERASE"/>
    <property type="match status" value="1"/>
</dbReference>
<dbReference type="GO" id="GO:0003999">
    <property type="term" value="F:adenine phosphoribosyltransferase activity"/>
    <property type="evidence" value="ECO:0007669"/>
    <property type="project" value="UniProtKB-UniRule"/>
</dbReference>
<dbReference type="UniPathway" id="UPA00588">
    <property type="reaction ID" value="UER00646"/>
</dbReference>
<evidence type="ECO:0000256" key="9">
    <source>
        <dbReference type="ARBA" id="ARBA00022676"/>
    </source>
</evidence>
<dbReference type="EMBL" id="JQBL01000002">
    <property type="protein sequence ID" value="KRN51313.1"/>
    <property type="molecule type" value="Genomic_DNA"/>
</dbReference>
<evidence type="ECO:0000256" key="10">
    <source>
        <dbReference type="ARBA" id="ARBA00022679"/>
    </source>
</evidence>